<dbReference type="PANTHER" id="PTHR13501">
    <property type="entry name" value="CHLOROPLAST 50S RIBOSOMAL PROTEIN L22-RELATED"/>
    <property type="match status" value="1"/>
</dbReference>
<sequence length="113" mass="12720">MIVTSSHINIPMSAKKLARVIEVVKGHNAQRALDELKLLPKKGAVYAYKVISSGLANAEHNFKLDPAKLIVTKIWSSDGMKKNMSKIRFASRGRVTFIRKYRANLYVELSYGK</sequence>
<dbReference type="GO" id="GO:0019843">
    <property type="term" value="F:rRNA binding"/>
    <property type="evidence" value="ECO:0007669"/>
    <property type="project" value="UniProtKB-KW"/>
</dbReference>
<protein>
    <recommendedName>
        <fullName evidence="6">50S ribosomal protein L22</fullName>
    </recommendedName>
</protein>
<dbReference type="GO" id="GO:0006412">
    <property type="term" value="P:translation"/>
    <property type="evidence" value="ECO:0007669"/>
    <property type="project" value="InterPro"/>
</dbReference>
<organism evidence="7 8">
    <name type="scientific">Candidatus Dojkabacteria bacterium CG_4_10_14_0_2_um_filter_Dojkabacteria_WS6_41_15</name>
    <dbReference type="NCBI Taxonomy" id="2014249"/>
    <lineage>
        <taxon>Bacteria</taxon>
        <taxon>Candidatus Dojkabacteria</taxon>
    </lineage>
</organism>
<dbReference type="InterPro" id="IPR047867">
    <property type="entry name" value="Ribosomal_uL22_bac/org-type"/>
</dbReference>
<dbReference type="Pfam" id="PF00237">
    <property type="entry name" value="Ribosomal_L22"/>
    <property type="match status" value="1"/>
</dbReference>
<keyword evidence="5" id="KW-0699">rRNA-binding</keyword>
<dbReference type="Gene3D" id="3.90.470.10">
    <property type="entry name" value="Ribosomal protein L22/L17"/>
    <property type="match status" value="1"/>
</dbReference>
<evidence type="ECO:0000256" key="4">
    <source>
        <dbReference type="RuleBase" id="RU004005"/>
    </source>
</evidence>
<comment type="similarity">
    <text evidence="1 4">Belongs to the universal ribosomal protein uL22 family.</text>
</comment>
<evidence type="ECO:0000313" key="7">
    <source>
        <dbReference type="EMBL" id="PJA13784.1"/>
    </source>
</evidence>
<comment type="function">
    <text evidence="6">This protein binds specifically to 23S rRNA; its binding is stimulated by other ribosomal proteins, e.g., L4, L17, and L20. It is important during the early stages of 50S assembly. It makes multiple contacts with different domains of the 23S rRNA in the assembled 50S subunit and ribosome.</text>
</comment>
<dbReference type="InterPro" id="IPR001063">
    <property type="entry name" value="Ribosomal_uL22"/>
</dbReference>
<dbReference type="EMBL" id="PFQB01000075">
    <property type="protein sequence ID" value="PJA13784.1"/>
    <property type="molecule type" value="Genomic_DNA"/>
</dbReference>
<dbReference type="GO" id="GO:0003735">
    <property type="term" value="F:structural constituent of ribosome"/>
    <property type="evidence" value="ECO:0007669"/>
    <property type="project" value="InterPro"/>
</dbReference>
<keyword evidence="2 4" id="KW-0689">Ribosomal protein</keyword>
<evidence type="ECO:0000256" key="2">
    <source>
        <dbReference type="ARBA" id="ARBA00022980"/>
    </source>
</evidence>
<evidence type="ECO:0000256" key="3">
    <source>
        <dbReference type="ARBA" id="ARBA00023274"/>
    </source>
</evidence>
<dbReference type="Proteomes" id="UP000228952">
    <property type="component" value="Unassembled WGS sequence"/>
</dbReference>
<evidence type="ECO:0000256" key="6">
    <source>
        <dbReference type="RuleBase" id="RU004008"/>
    </source>
</evidence>
<evidence type="ECO:0000313" key="8">
    <source>
        <dbReference type="Proteomes" id="UP000228952"/>
    </source>
</evidence>
<keyword evidence="3 4" id="KW-0687">Ribonucleoprotein</keyword>
<name>A0A2M7W1R5_9BACT</name>
<dbReference type="InterPro" id="IPR036394">
    <property type="entry name" value="Ribosomal_uL22_sf"/>
</dbReference>
<dbReference type="SUPFAM" id="SSF54843">
    <property type="entry name" value="Ribosomal protein L22"/>
    <property type="match status" value="1"/>
</dbReference>
<comment type="subunit">
    <text evidence="5">Part of the 50S ribosomal subunit.</text>
</comment>
<dbReference type="GO" id="GO:0015934">
    <property type="term" value="C:large ribosomal subunit"/>
    <property type="evidence" value="ECO:0007669"/>
    <property type="project" value="InterPro"/>
</dbReference>
<evidence type="ECO:0000256" key="1">
    <source>
        <dbReference type="ARBA" id="ARBA00009451"/>
    </source>
</evidence>
<gene>
    <name evidence="7" type="ORF">COX64_02855</name>
</gene>
<dbReference type="PANTHER" id="PTHR13501:SF8">
    <property type="entry name" value="LARGE RIBOSOMAL SUBUNIT PROTEIN UL22M"/>
    <property type="match status" value="1"/>
</dbReference>
<proteinExistence type="inferred from homology"/>
<reference evidence="8" key="1">
    <citation type="submission" date="2017-09" db="EMBL/GenBank/DDBJ databases">
        <title>Depth-based differentiation of microbial function through sediment-hosted aquifers and enrichment of novel symbionts in the deep terrestrial subsurface.</title>
        <authorList>
            <person name="Probst A.J."/>
            <person name="Ladd B."/>
            <person name="Jarett J.K."/>
            <person name="Geller-Mcgrath D.E."/>
            <person name="Sieber C.M.K."/>
            <person name="Emerson J.B."/>
            <person name="Anantharaman K."/>
            <person name="Thomas B.C."/>
            <person name="Malmstrom R."/>
            <person name="Stieglmeier M."/>
            <person name="Klingl A."/>
            <person name="Woyke T."/>
            <person name="Ryan C.M."/>
            <person name="Banfield J.F."/>
        </authorList>
    </citation>
    <scope>NUCLEOTIDE SEQUENCE [LARGE SCALE GENOMIC DNA]</scope>
</reference>
<evidence type="ECO:0000256" key="5">
    <source>
        <dbReference type="RuleBase" id="RU004006"/>
    </source>
</evidence>
<comment type="caution">
    <text evidence="7">The sequence shown here is derived from an EMBL/GenBank/DDBJ whole genome shotgun (WGS) entry which is preliminary data.</text>
</comment>
<dbReference type="AlphaFoldDB" id="A0A2M7W1R5"/>
<keyword evidence="5" id="KW-0694">RNA-binding</keyword>
<accession>A0A2M7W1R5</accession>